<dbReference type="EMBL" id="MG193385">
    <property type="protein sequence ID" value="AXS65307.1"/>
    <property type="molecule type" value="Genomic_DNA"/>
</dbReference>
<protein>
    <recommendedName>
        <fullName evidence="4">NADH-ubiquinone oxidoreductase chain 6</fullName>
        <ecNumber evidence="3">7.1.1.2</ecNumber>
    </recommendedName>
    <alternativeName>
        <fullName evidence="14">NADH dehydrogenase subunit 6</fullName>
    </alternativeName>
</protein>
<gene>
    <name evidence="17" type="primary">nad6</name>
</gene>
<keyword evidence="5" id="KW-0813">Transport</keyword>
<evidence type="ECO:0000256" key="2">
    <source>
        <dbReference type="ARBA" id="ARBA00005698"/>
    </source>
</evidence>
<keyword evidence="10 16" id="KW-1133">Transmembrane helix</keyword>
<feature type="transmembrane region" description="Helical" evidence="16">
    <location>
        <begin position="47"/>
        <end position="70"/>
    </location>
</feature>
<evidence type="ECO:0000256" key="15">
    <source>
        <dbReference type="ARBA" id="ARBA00049551"/>
    </source>
</evidence>
<evidence type="ECO:0000256" key="13">
    <source>
        <dbReference type="ARBA" id="ARBA00023136"/>
    </source>
</evidence>
<evidence type="ECO:0000256" key="12">
    <source>
        <dbReference type="ARBA" id="ARBA00023128"/>
    </source>
</evidence>
<evidence type="ECO:0000256" key="10">
    <source>
        <dbReference type="ARBA" id="ARBA00022989"/>
    </source>
</evidence>
<feature type="transmembrane region" description="Helical" evidence="16">
    <location>
        <begin position="130"/>
        <end position="150"/>
    </location>
</feature>
<evidence type="ECO:0000256" key="3">
    <source>
        <dbReference type="ARBA" id="ARBA00012944"/>
    </source>
</evidence>
<evidence type="ECO:0000256" key="11">
    <source>
        <dbReference type="ARBA" id="ARBA00023027"/>
    </source>
</evidence>
<dbReference type="AlphaFoldDB" id="A0A346RGW0"/>
<keyword evidence="6" id="KW-0679">Respiratory chain</keyword>
<name>A0A346RGW0_9SCAR</name>
<proteinExistence type="inferred from homology"/>
<accession>A0A346RGW0</accession>
<evidence type="ECO:0000313" key="17">
    <source>
        <dbReference type="EMBL" id="AXS65307.1"/>
    </source>
</evidence>
<evidence type="ECO:0000256" key="6">
    <source>
        <dbReference type="ARBA" id="ARBA00022660"/>
    </source>
</evidence>
<evidence type="ECO:0000256" key="5">
    <source>
        <dbReference type="ARBA" id="ARBA00022448"/>
    </source>
</evidence>
<sequence>MLILLMTILMMSIYIMLMKHPITMGSTLLIQTISISLMLGFFNSNYWYSYILFLIMISGMLVLFLYMTSVASNELFYPSMKILYLTMFIMIMYLMIMNIDMFYFNINNIYIPSLNLNISFNKYFNYPNNMIMYLLILYLLFALLVVVKITNFKKGALRPSFKK</sequence>
<feature type="transmembrane region" description="Helical" evidence="16">
    <location>
        <begin position="82"/>
        <end position="104"/>
    </location>
</feature>
<evidence type="ECO:0000256" key="1">
    <source>
        <dbReference type="ARBA" id="ARBA00004225"/>
    </source>
</evidence>
<evidence type="ECO:0000256" key="4">
    <source>
        <dbReference type="ARBA" id="ARBA00021095"/>
    </source>
</evidence>
<keyword evidence="11" id="KW-0520">NAD</keyword>
<keyword evidence="7 16" id="KW-0812">Transmembrane</keyword>
<dbReference type="PANTHER" id="PTHR11435:SF1">
    <property type="entry name" value="NADH-UBIQUINONE OXIDOREDUCTASE CHAIN 6"/>
    <property type="match status" value="1"/>
</dbReference>
<evidence type="ECO:0000256" key="16">
    <source>
        <dbReference type="SAM" id="Phobius"/>
    </source>
</evidence>
<evidence type="ECO:0000256" key="14">
    <source>
        <dbReference type="ARBA" id="ARBA00031019"/>
    </source>
</evidence>
<evidence type="ECO:0000256" key="8">
    <source>
        <dbReference type="ARBA" id="ARBA00022967"/>
    </source>
</evidence>
<keyword evidence="8" id="KW-1278">Translocase</keyword>
<keyword evidence="12 17" id="KW-0496">Mitochondrion</keyword>
<reference evidence="17" key="1">
    <citation type="journal article" date="2018" name="J. ISSAAS">
        <title>The contribution of mitochondrial metagenomics to large-scale data mining and phylogenetic analysis of Coleoptera.</title>
        <authorList>
            <person name="Miller K."/>
            <person name="Linard B."/>
            <person name="Motyka M."/>
            <person name="Bocek M."/>
            <person name="Vogler A.P."/>
        </authorList>
    </citation>
    <scope>NUCLEOTIDE SEQUENCE</scope>
</reference>
<dbReference type="GO" id="GO:0008137">
    <property type="term" value="F:NADH dehydrogenase (ubiquinone) activity"/>
    <property type="evidence" value="ECO:0007669"/>
    <property type="project" value="UniProtKB-EC"/>
</dbReference>
<comment type="similarity">
    <text evidence="2">Belongs to the complex I subunit 6 family.</text>
</comment>
<dbReference type="EC" id="7.1.1.2" evidence="3"/>
<organism evidence="17">
    <name type="scientific">Eurysternus sp. KM-2017</name>
    <dbReference type="NCBI Taxonomy" id="2219492"/>
    <lineage>
        <taxon>Eukaryota</taxon>
        <taxon>Metazoa</taxon>
        <taxon>Ecdysozoa</taxon>
        <taxon>Arthropoda</taxon>
        <taxon>Hexapoda</taxon>
        <taxon>Insecta</taxon>
        <taxon>Pterygota</taxon>
        <taxon>Neoptera</taxon>
        <taxon>Endopterygota</taxon>
        <taxon>Coleoptera</taxon>
        <taxon>Polyphaga</taxon>
        <taxon>Scarabaeiformia</taxon>
        <taxon>Scarabaeidae</taxon>
        <taxon>Scarabaeinae</taxon>
        <taxon>Eurysternini</taxon>
        <taxon>Eurysternus</taxon>
    </lineage>
</organism>
<keyword evidence="13 16" id="KW-0472">Membrane</keyword>
<dbReference type="GO" id="GO:0031966">
    <property type="term" value="C:mitochondrial membrane"/>
    <property type="evidence" value="ECO:0007669"/>
    <property type="project" value="UniProtKB-SubCell"/>
</dbReference>
<keyword evidence="9" id="KW-0249">Electron transport</keyword>
<dbReference type="PANTHER" id="PTHR11435">
    <property type="entry name" value="NADH UBIQUINONE OXIDOREDUCTASE SUBUNIT ND6"/>
    <property type="match status" value="1"/>
</dbReference>
<evidence type="ECO:0000256" key="7">
    <source>
        <dbReference type="ARBA" id="ARBA00022692"/>
    </source>
</evidence>
<evidence type="ECO:0000256" key="9">
    <source>
        <dbReference type="ARBA" id="ARBA00022982"/>
    </source>
</evidence>
<comment type="subcellular location">
    <subcellularLocation>
        <location evidence="1">Mitochondrion membrane</location>
        <topology evidence="1">Multi-pass membrane protein</topology>
    </subcellularLocation>
</comment>
<geneLocation type="mitochondrion" evidence="17"/>
<comment type="catalytic activity">
    <reaction evidence="15">
        <text>a ubiquinone + NADH + 5 H(+)(in) = a ubiquinol + NAD(+) + 4 H(+)(out)</text>
        <dbReference type="Rhea" id="RHEA:29091"/>
        <dbReference type="Rhea" id="RHEA-COMP:9565"/>
        <dbReference type="Rhea" id="RHEA-COMP:9566"/>
        <dbReference type="ChEBI" id="CHEBI:15378"/>
        <dbReference type="ChEBI" id="CHEBI:16389"/>
        <dbReference type="ChEBI" id="CHEBI:17976"/>
        <dbReference type="ChEBI" id="CHEBI:57540"/>
        <dbReference type="ChEBI" id="CHEBI:57945"/>
        <dbReference type="EC" id="7.1.1.2"/>
    </reaction>
</comment>
<dbReference type="InterPro" id="IPR050269">
    <property type="entry name" value="ComplexI_Subunit6"/>
</dbReference>
<feature type="transmembrane region" description="Helical" evidence="16">
    <location>
        <begin position="21"/>
        <end position="41"/>
    </location>
</feature>